<evidence type="ECO:0000313" key="6">
    <source>
        <dbReference type="Proteomes" id="UP000621560"/>
    </source>
</evidence>
<dbReference type="InterPro" id="IPR036388">
    <property type="entry name" value="WH-like_DNA-bd_sf"/>
</dbReference>
<accession>A0A927BX64</accession>
<dbReference type="SMART" id="SM00345">
    <property type="entry name" value="HTH_GNTR"/>
    <property type="match status" value="1"/>
</dbReference>
<keyword evidence="2" id="KW-0238">DNA-binding</keyword>
<dbReference type="InterPro" id="IPR036390">
    <property type="entry name" value="WH_DNA-bd_sf"/>
</dbReference>
<proteinExistence type="predicted"/>
<evidence type="ECO:0000259" key="4">
    <source>
        <dbReference type="PROSITE" id="PS50949"/>
    </source>
</evidence>
<dbReference type="CDD" id="cd07377">
    <property type="entry name" value="WHTH_GntR"/>
    <property type="match status" value="1"/>
</dbReference>
<dbReference type="InterPro" id="IPR000524">
    <property type="entry name" value="Tscrpt_reg_HTH_GntR"/>
</dbReference>
<dbReference type="PANTHER" id="PTHR43537:SF5">
    <property type="entry name" value="UXU OPERON TRANSCRIPTIONAL REGULATOR"/>
    <property type="match status" value="1"/>
</dbReference>
<dbReference type="Gene3D" id="1.10.10.10">
    <property type="entry name" value="Winged helix-like DNA-binding domain superfamily/Winged helix DNA-binding domain"/>
    <property type="match status" value="1"/>
</dbReference>
<dbReference type="Pfam" id="PF07729">
    <property type="entry name" value="FCD"/>
    <property type="match status" value="1"/>
</dbReference>
<comment type="caution">
    <text evidence="5">The sequence shown here is derived from an EMBL/GenBank/DDBJ whole genome shotgun (WGS) entry which is preliminary data.</text>
</comment>
<dbReference type="PROSITE" id="PS50949">
    <property type="entry name" value="HTH_GNTR"/>
    <property type="match status" value="1"/>
</dbReference>
<dbReference type="EMBL" id="JACXIZ010000035">
    <property type="protein sequence ID" value="MBD2847255.1"/>
    <property type="molecule type" value="Genomic_DNA"/>
</dbReference>
<dbReference type="Proteomes" id="UP000621560">
    <property type="component" value="Unassembled WGS sequence"/>
</dbReference>
<evidence type="ECO:0000256" key="2">
    <source>
        <dbReference type="ARBA" id="ARBA00023125"/>
    </source>
</evidence>
<evidence type="ECO:0000313" key="5">
    <source>
        <dbReference type="EMBL" id="MBD2847255.1"/>
    </source>
</evidence>
<dbReference type="GO" id="GO:0003700">
    <property type="term" value="F:DNA-binding transcription factor activity"/>
    <property type="evidence" value="ECO:0007669"/>
    <property type="project" value="InterPro"/>
</dbReference>
<dbReference type="GO" id="GO:0003677">
    <property type="term" value="F:DNA binding"/>
    <property type="evidence" value="ECO:0007669"/>
    <property type="project" value="UniProtKB-KW"/>
</dbReference>
<keyword evidence="6" id="KW-1185">Reference proteome</keyword>
<evidence type="ECO:0000256" key="1">
    <source>
        <dbReference type="ARBA" id="ARBA00023015"/>
    </source>
</evidence>
<protein>
    <submittedName>
        <fullName evidence="5">FadR family transcriptional regulator</fullName>
    </submittedName>
</protein>
<dbReference type="SUPFAM" id="SSF46785">
    <property type="entry name" value="Winged helix' DNA-binding domain"/>
    <property type="match status" value="1"/>
</dbReference>
<gene>
    <name evidence="5" type="ORF">IDH44_18810</name>
</gene>
<dbReference type="InterPro" id="IPR011711">
    <property type="entry name" value="GntR_C"/>
</dbReference>
<feature type="domain" description="HTH gntR-type" evidence="4">
    <location>
        <begin position="16"/>
        <end position="84"/>
    </location>
</feature>
<sequence>MARSGCRCNRRSKLKKLAYETVYDEIRRRIAEGEWAAGHQLPPLDDLSRQLGVGISTLREAVRILGKQKVLRVEQGRGTFVASPPPVTEQAAAGRGLSWPAHLEQASLVQLTESRLIFEPELAALAAVRASEVQRLALIDNAKAMLRKQQSGGDFLEEDLDFHRMIADAAHNDVTAQMMGMIRDLLLDSRRRSMKWPGMGEQAASYHILIAHAVAEGAADRARELMRHHVGEMLDRFRKAESGSQ</sequence>
<name>A0A927BX64_9BACL</name>
<organism evidence="5 6">
    <name type="scientific">Paenibacillus sabuli</name>
    <dbReference type="NCBI Taxonomy" id="2772509"/>
    <lineage>
        <taxon>Bacteria</taxon>
        <taxon>Bacillati</taxon>
        <taxon>Bacillota</taxon>
        <taxon>Bacilli</taxon>
        <taxon>Bacillales</taxon>
        <taxon>Paenibacillaceae</taxon>
        <taxon>Paenibacillus</taxon>
    </lineage>
</organism>
<dbReference type="Pfam" id="PF00392">
    <property type="entry name" value="GntR"/>
    <property type="match status" value="1"/>
</dbReference>
<keyword evidence="3" id="KW-0804">Transcription</keyword>
<dbReference type="Gene3D" id="1.20.120.530">
    <property type="entry name" value="GntR ligand-binding domain-like"/>
    <property type="match status" value="1"/>
</dbReference>
<dbReference type="AlphaFoldDB" id="A0A927BX64"/>
<dbReference type="PANTHER" id="PTHR43537">
    <property type="entry name" value="TRANSCRIPTIONAL REGULATOR, GNTR FAMILY"/>
    <property type="match status" value="1"/>
</dbReference>
<evidence type="ECO:0000256" key="3">
    <source>
        <dbReference type="ARBA" id="ARBA00023163"/>
    </source>
</evidence>
<keyword evidence="1" id="KW-0805">Transcription regulation</keyword>
<dbReference type="SUPFAM" id="SSF48008">
    <property type="entry name" value="GntR ligand-binding domain-like"/>
    <property type="match status" value="1"/>
</dbReference>
<reference evidence="5" key="1">
    <citation type="submission" date="2020-09" db="EMBL/GenBank/DDBJ databases">
        <title>A novel bacterium of genus Paenibacillus, isolated from South China Sea.</title>
        <authorList>
            <person name="Huang H."/>
            <person name="Mo K."/>
            <person name="Hu Y."/>
        </authorList>
    </citation>
    <scope>NUCLEOTIDE SEQUENCE</scope>
    <source>
        <strain evidence="5">IB182496</strain>
    </source>
</reference>
<dbReference type="InterPro" id="IPR008920">
    <property type="entry name" value="TF_FadR/GntR_C"/>
</dbReference>
<dbReference type="SMART" id="SM00895">
    <property type="entry name" value="FCD"/>
    <property type="match status" value="1"/>
</dbReference>